<dbReference type="GO" id="GO:0009507">
    <property type="term" value="C:chloroplast"/>
    <property type="evidence" value="ECO:0007669"/>
    <property type="project" value="TreeGrafter"/>
</dbReference>
<evidence type="ECO:0000256" key="1">
    <source>
        <dbReference type="SAM" id="Phobius"/>
    </source>
</evidence>
<dbReference type="PANTHER" id="PTHR33918:SF4">
    <property type="entry name" value="ABC-2 TYPE TRANSPORTER DOMAIN-CONTAINING PROTEIN"/>
    <property type="match status" value="1"/>
</dbReference>
<keyword evidence="3" id="KW-1185">Reference proteome</keyword>
<dbReference type="EMBL" id="JAVXUP010000074">
    <property type="protein sequence ID" value="KAK3039556.1"/>
    <property type="molecule type" value="Genomic_DNA"/>
</dbReference>
<keyword evidence="1" id="KW-1133">Transmembrane helix</keyword>
<feature type="transmembrane region" description="Helical" evidence="1">
    <location>
        <begin position="147"/>
        <end position="169"/>
    </location>
</feature>
<feature type="transmembrane region" description="Helical" evidence="1">
    <location>
        <begin position="46"/>
        <end position="66"/>
    </location>
</feature>
<keyword evidence="1" id="KW-0472">Membrane</keyword>
<accession>A0AA89BPV2</accession>
<evidence type="ECO:0000313" key="3">
    <source>
        <dbReference type="Proteomes" id="UP001188597"/>
    </source>
</evidence>
<dbReference type="PANTHER" id="PTHR33918">
    <property type="entry name" value="OS01G0704200 PROTEIN"/>
    <property type="match status" value="1"/>
</dbReference>
<protein>
    <submittedName>
        <fullName evidence="2">Uncharacterized protein</fullName>
    </submittedName>
</protein>
<dbReference type="Proteomes" id="UP001188597">
    <property type="component" value="Unassembled WGS sequence"/>
</dbReference>
<evidence type="ECO:0000313" key="2">
    <source>
        <dbReference type="EMBL" id="KAK3039556.1"/>
    </source>
</evidence>
<gene>
    <name evidence="2" type="ORF">RJ639_027700</name>
</gene>
<feature type="transmembrane region" description="Helical" evidence="1">
    <location>
        <begin position="72"/>
        <end position="93"/>
    </location>
</feature>
<organism evidence="2 3">
    <name type="scientific">Escallonia herrerae</name>
    <dbReference type="NCBI Taxonomy" id="1293975"/>
    <lineage>
        <taxon>Eukaryota</taxon>
        <taxon>Viridiplantae</taxon>
        <taxon>Streptophyta</taxon>
        <taxon>Embryophyta</taxon>
        <taxon>Tracheophyta</taxon>
        <taxon>Spermatophyta</taxon>
        <taxon>Magnoliopsida</taxon>
        <taxon>eudicotyledons</taxon>
        <taxon>Gunneridae</taxon>
        <taxon>Pentapetalae</taxon>
        <taxon>asterids</taxon>
        <taxon>campanulids</taxon>
        <taxon>Escalloniales</taxon>
        <taxon>Escalloniaceae</taxon>
        <taxon>Escallonia</taxon>
    </lineage>
</organism>
<comment type="caution">
    <text evidence="2">The sequence shown here is derived from an EMBL/GenBank/DDBJ whole genome shotgun (WGS) entry which is preliminary data.</text>
</comment>
<proteinExistence type="predicted"/>
<reference evidence="2" key="1">
    <citation type="submission" date="2022-12" db="EMBL/GenBank/DDBJ databases">
        <title>Draft genome assemblies for two species of Escallonia (Escalloniales).</title>
        <authorList>
            <person name="Chanderbali A."/>
            <person name="Dervinis C."/>
            <person name="Anghel I."/>
            <person name="Soltis D."/>
            <person name="Soltis P."/>
            <person name="Zapata F."/>
        </authorList>
    </citation>
    <scope>NUCLEOTIDE SEQUENCE</scope>
    <source>
        <strain evidence="2">UCBG64.0493</strain>
        <tissue evidence="2">Leaf</tissue>
    </source>
</reference>
<name>A0AA89BPV2_9ASTE</name>
<keyword evidence="1" id="KW-0812">Transmembrane</keyword>
<dbReference type="AlphaFoldDB" id="A0AA89BPV2"/>
<sequence>MLASFSSEVMFYVGLAVFLHVTDHVQKPYLQFSPKRWGLITGLRGYLTSAFFTMGLKVFAPLFAVFVTWPVIGLPALVSVAPFLASCLAQSVFEKHLQKRGSSSWPLLPLIFEVYRLYQLSKAAHFVEKLMMSMKGTPVSPEVLERSGALVALLVTFQVLGVVCLWSLLTFLQRLFPSRPVAENY</sequence>